<organism evidence="1 2">
    <name type="scientific">Erpetoichthys calabaricus</name>
    <name type="common">Rope fish</name>
    <name type="synonym">Calamoichthys calabaricus</name>
    <dbReference type="NCBI Taxonomy" id="27687"/>
    <lineage>
        <taxon>Eukaryota</taxon>
        <taxon>Metazoa</taxon>
        <taxon>Chordata</taxon>
        <taxon>Craniata</taxon>
        <taxon>Vertebrata</taxon>
        <taxon>Euteleostomi</taxon>
        <taxon>Actinopterygii</taxon>
        <taxon>Polypteriformes</taxon>
        <taxon>Polypteridae</taxon>
        <taxon>Erpetoichthys</taxon>
    </lineage>
</organism>
<accession>A0A8C4TIK4</accession>
<evidence type="ECO:0000313" key="1">
    <source>
        <dbReference type="Ensembl" id="ENSECRP00000032956.1"/>
    </source>
</evidence>
<keyword evidence="2" id="KW-1185">Reference proteome</keyword>
<dbReference type="GO" id="GO:0005739">
    <property type="term" value="C:mitochondrion"/>
    <property type="evidence" value="ECO:0007669"/>
    <property type="project" value="TreeGrafter"/>
</dbReference>
<dbReference type="GO" id="GO:0010506">
    <property type="term" value="P:regulation of autophagy"/>
    <property type="evidence" value="ECO:0007669"/>
    <property type="project" value="TreeGrafter"/>
</dbReference>
<reference evidence="1" key="1">
    <citation type="submission" date="2021-06" db="EMBL/GenBank/DDBJ databases">
        <authorList>
            <consortium name="Wellcome Sanger Institute Data Sharing"/>
        </authorList>
    </citation>
    <scope>NUCLEOTIDE SEQUENCE [LARGE SCALE GENOMIC DNA]</scope>
</reference>
<evidence type="ECO:0000313" key="2">
    <source>
        <dbReference type="Proteomes" id="UP000694620"/>
    </source>
</evidence>
<protein>
    <submittedName>
        <fullName evidence="1">Uncharacterized protein</fullName>
    </submittedName>
</protein>
<reference evidence="1" key="2">
    <citation type="submission" date="2025-08" db="UniProtKB">
        <authorList>
            <consortium name="Ensembl"/>
        </authorList>
    </citation>
    <scope>IDENTIFICATION</scope>
</reference>
<dbReference type="Ensembl" id="ENSECRT00000033680.1">
    <property type="protein sequence ID" value="ENSECRP00000032956.1"/>
    <property type="gene ID" value="ENSECRG00000022324.1"/>
</dbReference>
<sequence>MKPRLLHSVELLPTICEMHEEIAQGGCHNQNCSSQSLDDYVNSICQLAQPTSLSGYLVCSSHLNMEKSQKTNVINKPITKHSSATDLQHVGNNDEEEFLSVCLDDVTFKISSHLEFNTQHLLNKRESMDWLFSHSHNKNSFKENVPSLWVHSPLPMINKNVLKL</sequence>
<reference evidence="1" key="3">
    <citation type="submission" date="2025-09" db="UniProtKB">
        <authorList>
            <consortium name="Ensembl"/>
        </authorList>
    </citation>
    <scope>IDENTIFICATION</scope>
</reference>
<proteinExistence type="predicted"/>
<name>A0A8C4TIK4_ERPCA</name>
<dbReference type="Pfam" id="PF15343">
    <property type="entry name" value="DEPP"/>
    <property type="match status" value="1"/>
</dbReference>
<dbReference type="PANTHER" id="PTHR15426:SF6">
    <property type="entry name" value="PROTEIN DEPP1"/>
    <property type="match status" value="1"/>
</dbReference>
<dbReference type="PANTHER" id="PTHR15426">
    <property type="entry name" value="PROTEIN DEPP1"/>
    <property type="match status" value="1"/>
</dbReference>
<dbReference type="InterPro" id="IPR020133">
    <property type="entry name" value="DEPP"/>
</dbReference>
<dbReference type="AlphaFoldDB" id="A0A8C4TIK4"/>
<dbReference type="Proteomes" id="UP000694620">
    <property type="component" value="Chromosome 2"/>
</dbReference>